<dbReference type="AlphaFoldDB" id="A0A841DDF0"/>
<dbReference type="RefSeq" id="WP_184946569.1">
    <property type="nucleotide sequence ID" value="NZ_BAAAWZ010000001.1"/>
</dbReference>
<sequence length="140" mass="15007">MSLLTLTMGMPILDNALPDVAVEPHSTSDQRLRIVDVCSLVLAGSPVSLAAMPTAGARRDDAGCTVFGAASSTVVFTETAEAVDCTARTAWHGARTPALVRRHRPVKARRARDRRSTSEQAGPRIPGDAELRSSMRPRRC</sequence>
<name>A0A841DDF0_PLAVE</name>
<dbReference type="EMBL" id="JACHJJ010000023">
    <property type="protein sequence ID" value="MBB5966454.1"/>
    <property type="molecule type" value="Genomic_DNA"/>
</dbReference>
<evidence type="ECO:0000313" key="2">
    <source>
        <dbReference type="EMBL" id="MBB5966454.1"/>
    </source>
</evidence>
<evidence type="ECO:0000313" key="3">
    <source>
        <dbReference type="Proteomes" id="UP000562352"/>
    </source>
</evidence>
<feature type="compositionally biased region" description="Basic residues" evidence="1">
    <location>
        <begin position="101"/>
        <end position="113"/>
    </location>
</feature>
<keyword evidence="3" id="KW-1185">Reference proteome</keyword>
<comment type="caution">
    <text evidence="2">The sequence shown here is derived from an EMBL/GenBank/DDBJ whole genome shotgun (WGS) entry which is preliminary data.</text>
</comment>
<reference evidence="2 3" key="1">
    <citation type="submission" date="2020-08" db="EMBL/GenBank/DDBJ databases">
        <title>Genomic Encyclopedia of Type Strains, Phase III (KMG-III): the genomes of soil and plant-associated and newly described type strains.</title>
        <authorList>
            <person name="Whitman W."/>
        </authorList>
    </citation>
    <scope>NUCLEOTIDE SEQUENCE [LARGE SCALE GENOMIC DNA]</scope>
    <source>
        <strain evidence="2 3">CECT 3303</strain>
    </source>
</reference>
<evidence type="ECO:0000256" key="1">
    <source>
        <dbReference type="SAM" id="MobiDB-lite"/>
    </source>
</evidence>
<organism evidence="2 3">
    <name type="scientific">Planomonospora venezuelensis</name>
    <dbReference type="NCBI Taxonomy" id="1999"/>
    <lineage>
        <taxon>Bacteria</taxon>
        <taxon>Bacillati</taxon>
        <taxon>Actinomycetota</taxon>
        <taxon>Actinomycetes</taxon>
        <taxon>Streptosporangiales</taxon>
        <taxon>Streptosporangiaceae</taxon>
        <taxon>Planomonospora</taxon>
    </lineage>
</organism>
<feature type="region of interest" description="Disordered" evidence="1">
    <location>
        <begin position="101"/>
        <end position="140"/>
    </location>
</feature>
<dbReference type="Proteomes" id="UP000562352">
    <property type="component" value="Unassembled WGS sequence"/>
</dbReference>
<gene>
    <name evidence="2" type="ORF">FHS22_005745</name>
</gene>
<accession>A0A841DDF0</accession>
<protein>
    <submittedName>
        <fullName evidence="2">Uncharacterized protein</fullName>
    </submittedName>
</protein>
<proteinExistence type="predicted"/>